<dbReference type="PROSITE" id="PS50943">
    <property type="entry name" value="HTH_CROC1"/>
    <property type="match status" value="1"/>
</dbReference>
<organism evidence="3 4">
    <name type="scientific">Catellatospora coxensis</name>
    <dbReference type="NCBI Taxonomy" id="310354"/>
    <lineage>
        <taxon>Bacteria</taxon>
        <taxon>Bacillati</taxon>
        <taxon>Actinomycetota</taxon>
        <taxon>Actinomycetes</taxon>
        <taxon>Micromonosporales</taxon>
        <taxon>Micromonosporaceae</taxon>
        <taxon>Catellatospora</taxon>
    </lineage>
</organism>
<dbReference type="InterPro" id="IPR041413">
    <property type="entry name" value="MLTR_LBD"/>
</dbReference>
<gene>
    <name evidence="3" type="ORF">Cco03nite_17010</name>
</gene>
<dbReference type="Pfam" id="PF17765">
    <property type="entry name" value="MLTR_LBD"/>
    <property type="match status" value="1"/>
</dbReference>
<reference evidence="3 4" key="1">
    <citation type="submission" date="2021-01" db="EMBL/GenBank/DDBJ databases">
        <title>Whole genome shotgun sequence of Catellatospora coxensis NBRC 107359.</title>
        <authorList>
            <person name="Komaki H."/>
            <person name="Tamura T."/>
        </authorList>
    </citation>
    <scope>NUCLEOTIDE SEQUENCE [LARGE SCALE GENOMIC DNA]</scope>
    <source>
        <strain evidence="3 4">NBRC 107359</strain>
    </source>
</reference>
<comment type="caution">
    <text evidence="3">The sequence shown here is derived from an EMBL/GenBank/DDBJ whole genome shotgun (WGS) entry which is preliminary data.</text>
</comment>
<feature type="region of interest" description="Disordered" evidence="1">
    <location>
        <begin position="24"/>
        <end position="45"/>
    </location>
</feature>
<dbReference type="InterPro" id="IPR001387">
    <property type="entry name" value="Cro/C1-type_HTH"/>
</dbReference>
<dbReference type="Pfam" id="PF13560">
    <property type="entry name" value="HTH_31"/>
    <property type="match status" value="1"/>
</dbReference>
<dbReference type="Proteomes" id="UP000630887">
    <property type="component" value="Unassembled WGS sequence"/>
</dbReference>
<evidence type="ECO:0000313" key="3">
    <source>
        <dbReference type="EMBL" id="GIG05001.1"/>
    </source>
</evidence>
<dbReference type="InterPro" id="IPR010982">
    <property type="entry name" value="Lambda_DNA-bd_dom_sf"/>
</dbReference>
<dbReference type="SMART" id="SM00530">
    <property type="entry name" value="HTH_XRE"/>
    <property type="match status" value="1"/>
</dbReference>
<dbReference type="SUPFAM" id="SSF47413">
    <property type="entry name" value="lambda repressor-like DNA-binding domains"/>
    <property type="match status" value="1"/>
</dbReference>
<dbReference type="Gene3D" id="3.30.450.180">
    <property type="match status" value="1"/>
</dbReference>
<accession>A0A8J3KXR0</accession>
<evidence type="ECO:0000256" key="1">
    <source>
        <dbReference type="SAM" id="MobiDB-lite"/>
    </source>
</evidence>
<evidence type="ECO:0000259" key="2">
    <source>
        <dbReference type="PROSITE" id="PS50943"/>
    </source>
</evidence>
<dbReference type="GO" id="GO:0003677">
    <property type="term" value="F:DNA binding"/>
    <property type="evidence" value="ECO:0007669"/>
    <property type="project" value="InterPro"/>
</dbReference>
<dbReference type="PANTHER" id="PTHR35010:SF2">
    <property type="entry name" value="BLL4672 PROTEIN"/>
    <property type="match status" value="1"/>
</dbReference>
<keyword evidence="4" id="KW-1185">Reference proteome</keyword>
<feature type="domain" description="HTH cro/C1-type" evidence="2">
    <location>
        <begin position="45"/>
        <end position="92"/>
    </location>
</feature>
<sequence>MAAARPAHDGGMDRRQLAEFLQSRRARVQPGDVGLPAGTRRRTPGLRREEAARLAGISVDYYTRLEQARGPRPSRQVLSALARALRLSDDERAHLYHLAGELPAPPTGPSPDVPAGILHLLDRLDDTPAYVIDVKYEILAWNPMAAALLGDPTTWPPGRRNMLWNMFGSELSAIALADPQSSAFADECVAELRAAAAQYPRDPGIHGLIARLRAASPEFVRRWEQLRVYVRRGSTTKQVRHPVVGELTLECEVLDVAGHGQRLIVYTATPGTPSAEALKLLGVVGTQWPADHLA</sequence>
<name>A0A8J3KXR0_9ACTN</name>
<dbReference type="Gene3D" id="1.10.260.40">
    <property type="entry name" value="lambda repressor-like DNA-binding domains"/>
    <property type="match status" value="1"/>
</dbReference>
<dbReference type="PANTHER" id="PTHR35010">
    <property type="entry name" value="BLL4672 PROTEIN-RELATED"/>
    <property type="match status" value="1"/>
</dbReference>
<evidence type="ECO:0000313" key="4">
    <source>
        <dbReference type="Proteomes" id="UP000630887"/>
    </source>
</evidence>
<dbReference type="CDD" id="cd00093">
    <property type="entry name" value="HTH_XRE"/>
    <property type="match status" value="1"/>
</dbReference>
<dbReference type="AlphaFoldDB" id="A0A8J3KXR0"/>
<dbReference type="EMBL" id="BONI01000010">
    <property type="protein sequence ID" value="GIG05001.1"/>
    <property type="molecule type" value="Genomic_DNA"/>
</dbReference>
<protein>
    <submittedName>
        <fullName evidence="3">Transcriptional regulator</fullName>
    </submittedName>
</protein>
<proteinExistence type="predicted"/>